<dbReference type="Gene3D" id="3.40.30.10">
    <property type="entry name" value="Glutaredoxin"/>
    <property type="match status" value="1"/>
</dbReference>
<keyword evidence="1" id="KW-0472">Membrane</keyword>
<dbReference type="EMBL" id="JARJCW010000002">
    <property type="protein sequence ID" value="KAJ7228177.1"/>
    <property type="molecule type" value="Genomic_DNA"/>
</dbReference>
<feature type="transmembrane region" description="Helical" evidence="1">
    <location>
        <begin position="184"/>
        <end position="205"/>
    </location>
</feature>
<evidence type="ECO:0000313" key="2">
    <source>
        <dbReference type="EMBL" id="KAJ7228177.1"/>
    </source>
</evidence>
<name>A0AAD6YS86_9AGAR</name>
<comment type="caution">
    <text evidence="2">The sequence shown here is derived from an EMBL/GenBank/DDBJ whole genome shotgun (WGS) entry which is preliminary data.</text>
</comment>
<keyword evidence="3" id="KW-1185">Reference proteome</keyword>
<evidence type="ECO:0000256" key="1">
    <source>
        <dbReference type="SAM" id="Phobius"/>
    </source>
</evidence>
<keyword evidence="1" id="KW-0812">Transmembrane</keyword>
<organism evidence="2 3">
    <name type="scientific">Mycena pura</name>
    <dbReference type="NCBI Taxonomy" id="153505"/>
    <lineage>
        <taxon>Eukaryota</taxon>
        <taxon>Fungi</taxon>
        <taxon>Dikarya</taxon>
        <taxon>Basidiomycota</taxon>
        <taxon>Agaricomycotina</taxon>
        <taxon>Agaricomycetes</taxon>
        <taxon>Agaricomycetidae</taxon>
        <taxon>Agaricales</taxon>
        <taxon>Marasmiineae</taxon>
        <taxon>Mycenaceae</taxon>
        <taxon>Mycena</taxon>
    </lineage>
</organism>
<dbReference type="AlphaFoldDB" id="A0AAD6YS86"/>
<dbReference type="Proteomes" id="UP001219525">
    <property type="component" value="Unassembled WGS sequence"/>
</dbReference>
<reference evidence="2" key="1">
    <citation type="submission" date="2023-03" db="EMBL/GenBank/DDBJ databases">
        <title>Massive genome expansion in bonnet fungi (Mycena s.s.) driven by repeated elements and novel gene families across ecological guilds.</title>
        <authorList>
            <consortium name="Lawrence Berkeley National Laboratory"/>
            <person name="Harder C.B."/>
            <person name="Miyauchi S."/>
            <person name="Viragh M."/>
            <person name="Kuo A."/>
            <person name="Thoen E."/>
            <person name="Andreopoulos B."/>
            <person name="Lu D."/>
            <person name="Skrede I."/>
            <person name="Drula E."/>
            <person name="Henrissat B."/>
            <person name="Morin E."/>
            <person name="Kohler A."/>
            <person name="Barry K."/>
            <person name="LaButti K."/>
            <person name="Morin E."/>
            <person name="Salamov A."/>
            <person name="Lipzen A."/>
            <person name="Mereny Z."/>
            <person name="Hegedus B."/>
            <person name="Baldrian P."/>
            <person name="Stursova M."/>
            <person name="Weitz H."/>
            <person name="Taylor A."/>
            <person name="Grigoriev I.V."/>
            <person name="Nagy L.G."/>
            <person name="Martin F."/>
            <person name="Kauserud H."/>
        </authorList>
    </citation>
    <scope>NUCLEOTIDE SEQUENCE</scope>
    <source>
        <strain evidence="2">9144</strain>
    </source>
</reference>
<dbReference type="PANTHER" id="PTHR40465">
    <property type="entry name" value="CHROMOSOME 1, WHOLE GENOME SHOTGUN SEQUENCE"/>
    <property type="match status" value="1"/>
</dbReference>
<accession>A0AAD6YS86</accession>
<feature type="non-terminal residue" evidence="2">
    <location>
        <position position="1"/>
    </location>
</feature>
<evidence type="ECO:0000313" key="3">
    <source>
        <dbReference type="Proteomes" id="UP001219525"/>
    </source>
</evidence>
<feature type="transmembrane region" description="Helical" evidence="1">
    <location>
        <begin position="141"/>
        <end position="164"/>
    </location>
</feature>
<keyword evidence="1" id="KW-1133">Transmembrane helix</keyword>
<dbReference type="PANTHER" id="PTHR40465:SF1">
    <property type="entry name" value="DUF6534 DOMAIN-CONTAINING PROTEIN"/>
    <property type="match status" value="1"/>
</dbReference>
<sequence length="209" mass="24027">MVPIEHVVGNVRKMPSSSSWLHAAESRAIGRYIALKYRDQDAFPKGNLKKIGHFERALSIEMAQFMSARLQAVYKPVERRNLEEVARLATELRVAQKLDAYDQIFSKSKAMHVHILLYGVMSMQTFSYFQKFVKDSNWLKGLVTGVWLLETLQLVLIGHVLYYWLIANYTNPAVLANSTWSFNLGILVTNLIVLIVELFLTYRVFILSN</sequence>
<dbReference type="Gene3D" id="1.20.1050.10">
    <property type="match status" value="1"/>
</dbReference>
<gene>
    <name evidence="2" type="ORF">GGX14DRAFT_692325</name>
</gene>
<feature type="transmembrane region" description="Helical" evidence="1">
    <location>
        <begin position="111"/>
        <end position="129"/>
    </location>
</feature>
<proteinExistence type="predicted"/>
<protein>
    <submittedName>
        <fullName evidence="2">Uncharacterized protein</fullName>
    </submittedName>
</protein>